<dbReference type="GO" id="GO:0005524">
    <property type="term" value="F:ATP binding"/>
    <property type="evidence" value="ECO:0007669"/>
    <property type="project" value="UniProtKB-KW"/>
</dbReference>
<comment type="caution">
    <text evidence="11">The sequence shown here is derived from an EMBL/GenBank/DDBJ whole genome shotgun (WGS) entry which is preliminary data.</text>
</comment>
<dbReference type="AlphaFoldDB" id="A0A0M8PBE3"/>
<dbReference type="GO" id="GO:0071944">
    <property type="term" value="C:cell periphery"/>
    <property type="evidence" value="ECO:0007669"/>
    <property type="project" value="UniProtKB-ARBA"/>
</dbReference>
<evidence type="ECO:0000256" key="8">
    <source>
        <dbReference type="SAM" id="MobiDB-lite"/>
    </source>
</evidence>
<dbReference type="InterPro" id="IPR051694">
    <property type="entry name" value="Immunoregulatory_rcpt-like"/>
</dbReference>
<feature type="region of interest" description="Disordered" evidence="8">
    <location>
        <begin position="289"/>
        <end position="350"/>
    </location>
</feature>
<evidence type="ECO:0000256" key="5">
    <source>
        <dbReference type="ARBA" id="ARBA00022840"/>
    </source>
</evidence>
<dbReference type="OrthoDB" id="5431298at2759"/>
<evidence type="ECO:0000313" key="11">
    <source>
        <dbReference type="EMBL" id="KOS47437.1"/>
    </source>
</evidence>
<evidence type="ECO:0000256" key="7">
    <source>
        <dbReference type="ARBA" id="ARBA00023136"/>
    </source>
</evidence>
<keyword evidence="3 9" id="KW-0812">Transmembrane</keyword>
<reference evidence="11 12" key="1">
    <citation type="submission" date="2015-08" db="EMBL/GenBank/DDBJ databases">
        <title>Genome sequencing of Penicillium nordicum.</title>
        <authorList>
            <person name="Nguyen H.D."/>
            <person name="Seifert K.A."/>
        </authorList>
    </citation>
    <scope>NUCLEOTIDE SEQUENCE [LARGE SCALE GENOMIC DNA]</scope>
    <source>
        <strain evidence="11 12">DAOMC 185683</strain>
    </source>
</reference>
<evidence type="ECO:0000313" key="12">
    <source>
        <dbReference type="Proteomes" id="UP000037696"/>
    </source>
</evidence>
<evidence type="ECO:0000256" key="6">
    <source>
        <dbReference type="ARBA" id="ARBA00022989"/>
    </source>
</evidence>
<proteinExistence type="predicted"/>
<feature type="domain" description="Epidermal growth factor receptor-like transmembrane-juxtamembrane segment" evidence="10">
    <location>
        <begin position="131"/>
        <end position="157"/>
    </location>
</feature>
<sequence>MVFEMKSLELLESIIPRDSNTCTGTDQWYVCTAGNFRGCCSSDPCTTGVCPDDTLSLTTAAIIGLLPSVTPRTSTTSSTSILSRSTTVLSTDPSTTTSPPSSTSSSIASETSAGSETSNTGSAPSSNLGAIIGGVVGGIAVLVICAVLLFCCCRRKREYGKREKGSTLVSWYPYGFTRKDRANALETKGALSPSDSETNNSLSAVSPFAMDNTRENINITPDLALGLSSTSLTSQSPHKTPPVPPTNMHSNELIASVPPRQGFTPELPDTCFYRLRAELASHSQRELINVPIEQRQRQQDNTNPRTSPQAWESPASAPIPSSRASSARGTGNGSGHSHSNSNGSSSGRNQAGRVITAEGVVLGANLDRYSNGMEIGDSQARGEREKKAERGETDHVMSFMQYAGRPEDRGVGNRFGIATSDYTSDFQGRGSSVSRSRPRTAERSLEDDIAAAEGDVDVPPAYEAEEGAPGDEIKSPSGRMGISPRGGI</sequence>
<feature type="compositionally biased region" description="Low complexity" evidence="8">
    <location>
        <begin position="335"/>
        <end position="347"/>
    </location>
</feature>
<keyword evidence="6 9" id="KW-1133">Transmembrane helix</keyword>
<protein>
    <recommendedName>
        <fullName evidence="10">Epidermal growth factor receptor-like transmembrane-juxtamembrane segment domain-containing protein</fullName>
    </recommendedName>
</protein>
<evidence type="ECO:0000256" key="4">
    <source>
        <dbReference type="ARBA" id="ARBA00022741"/>
    </source>
</evidence>
<feature type="region of interest" description="Disordered" evidence="8">
    <location>
        <begin position="422"/>
        <end position="488"/>
    </location>
</feature>
<dbReference type="Proteomes" id="UP000037696">
    <property type="component" value="Unassembled WGS sequence"/>
</dbReference>
<dbReference type="GO" id="GO:0016020">
    <property type="term" value="C:membrane"/>
    <property type="evidence" value="ECO:0007669"/>
    <property type="project" value="UniProtKB-SubCell"/>
</dbReference>
<keyword evidence="2" id="KW-0597">Phosphoprotein</keyword>
<organism evidence="11 12">
    <name type="scientific">Penicillium nordicum</name>
    <dbReference type="NCBI Taxonomy" id="229535"/>
    <lineage>
        <taxon>Eukaryota</taxon>
        <taxon>Fungi</taxon>
        <taxon>Dikarya</taxon>
        <taxon>Ascomycota</taxon>
        <taxon>Pezizomycotina</taxon>
        <taxon>Eurotiomycetes</taxon>
        <taxon>Eurotiomycetidae</taxon>
        <taxon>Eurotiales</taxon>
        <taxon>Aspergillaceae</taxon>
        <taxon>Penicillium</taxon>
    </lineage>
</organism>
<dbReference type="EMBL" id="LHQQ01000016">
    <property type="protein sequence ID" value="KOS47437.1"/>
    <property type="molecule type" value="Genomic_DNA"/>
</dbReference>
<dbReference type="Pfam" id="PF21314">
    <property type="entry name" value="TM_ErbB1"/>
    <property type="match status" value="1"/>
</dbReference>
<keyword evidence="4" id="KW-0547">Nucleotide-binding</keyword>
<feature type="compositionally biased region" description="Low complexity" evidence="8">
    <location>
        <begin position="313"/>
        <end position="328"/>
    </location>
</feature>
<keyword evidence="12" id="KW-1185">Reference proteome</keyword>
<evidence type="ECO:0000256" key="1">
    <source>
        <dbReference type="ARBA" id="ARBA00004167"/>
    </source>
</evidence>
<evidence type="ECO:0000256" key="3">
    <source>
        <dbReference type="ARBA" id="ARBA00022692"/>
    </source>
</evidence>
<feature type="region of interest" description="Disordered" evidence="8">
    <location>
        <begin position="228"/>
        <end position="252"/>
    </location>
</feature>
<feature type="compositionally biased region" description="Acidic residues" evidence="8">
    <location>
        <begin position="447"/>
        <end position="456"/>
    </location>
</feature>
<dbReference type="PANTHER" id="PTHR15549">
    <property type="entry name" value="PAIRED IMMUNOGLOBULIN-LIKE TYPE 2 RECEPTOR"/>
    <property type="match status" value="1"/>
</dbReference>
<gene>
    <name evidence="11" type="ORF">ACN38_g1615</name>
</gene>
<keyword evidence="7 9" id="KW-0472">Membrane</keyword>
<evidence type="ECO:0000256" key="9">
    <source>
        <dbReference type="SAM" id="Phobius"/>
    </source>
</evidence>
<feature type="region of interest" description="Disordered" evidence="8">
    <location>
        <begin position="70"/>
        <end position="123"/>
    </location>
</feature>
<accession>A0A0M8PBE3</accession>
<evidence type="ECO:0000259" key="10">
    <source>
        <dbReference type="Pfam" id="PF21314"/>
    </source>
</evidence>
<dbReference type="InterPro" id="IPR049328">
    <property type="entry name" value="TM_ErbB1"/>
</dbReference>
<evidence type="ECO:0000256" key="2">
    <source>
        <dbReference type="ARBA" id="ARBA00022553"/>
    </source>
</evidence>
<dbReference type="STRING" id="229535.A0A0M8PBE3"/>
<feature type="compositionally biased region" description="Polar residues" evidence="8">
    <location>
        <begin position="299"/>
        <end position="310"/>
    </location>
</feature>
<name>A0A0M8PBE3_9EURO</name>
<comment type="subcellular location">
    <subcellularLocation>
        <location evidence="1">Membrane</location>
        <topology evidence="1">Single-pass membrane protein</topology>
    </subcellularLocation>
</comment>
<feature type="transmembrane region" description="Helical" evidence="9">
    <location>
        <begin position="128"/>
        <end position="152"/>
    </location>
</feature>
<keyword evidence="5" id="KW-0067">ATP-binding</keyword>